<evidence type="ECO:0000256" key="12">
    <source>
        <dbReference type="ARBA" id="ARBA00023209"/>
    </source>
</evidence>
<dbReference type="InterPro" id="IPR043130">
    <property type="entry name" value="CDP-OH_PTrfase_TM_dom"/>
</dbReference>
<evidence type="ECO:0000256" key="7">
    <source>
        <dbReference type="ARBA" id="ARBA00022679"/>
    </source>
</evidence>
<feature type="transmembrane region" description="Helical" evidence="16">
    <location>
        <begin position="116"/>
        <end position="136"/>
    </location>
</feature>
<reference evidence="17" key="2">
    <citation type="submission" date="2023-04" db="EMBL/GenBank/DDBJ databases">
        <authorList>
            <person name="Beletskiy A.V."/>
            <person name="Mardanov A.V."/>
            <person name="Ravin N.V."/>
        </authorList>
    </citation>
    <scope>NUCLEOTIDE SEQUENCE</scope>
    <source>
        <strain evidence="17">GKL-01</strain>
    </source>
</reference>
<dbReference type="Gene3D" id="1.20.120.1760">
    <property type="match status" value="1"/>
</dbReference>
<keyword evidence="11 16" id="KW-0472">Membrane</keyword>
<evidence type="ECO:0000256" key="3">
    <source>
        <dbReference type="ARBA" id="ARBA00010441"/>
    </source>
</evidence>
<feature type="transmembrane region" description="Helical" evidence="16">
    <location>
        <begin position="23"/>
        <end position="43"/>
    </location>
</feature>
<evidence type="ECO:0000256" key="8">
    <source>
        <dbReference type="ARBA" id="ARBA00022692"/>
    </source>
</evidence>
<dbReference type="InterPro" id="IPR050324">
    <property type="entry name" value="CDP-alcohol_PTase-I"/>
</dbReference>
<evidence type="ECO:0000256" key="9">
    <source>
        <dbReference type="ARBA" id="ARBA00022989"/>
    </source>
</evidence>
<feature type="transmembrane region" description="Helical" evidence="16">
    <location>
        <begin position="180"/>
        <end position="200"/>
    </location>
</feature>
<dbReference type="PANTHER" id="PTHR14269:SF61">
    <property type="entry name" value="CDP-DIACYLGLYCEROL--SERINE O-PHOSPHATIDYLTRANSFERASE"/>
    <property type="match status" value="1"/>
</dbReference>
<evidence type="ECO:0000313" key="17">
    <source>
        <dbReference type="EMBL" id="WGZ92378.1"/>
    </source>
</evidence>
<dbReference type="NCBIfam" id="TIGR00473">
    <property type="entry name" value="pssA"/>
    <property type="match status" value="1"/>
</dbReference>
<dbReference type="Pfam" id="PF01066">
    <property type="entry name" value="CDP-OH_P_transf"/>
    <property type="match status" value="1"/>
</dbReference>
<keyword evidence="9 16" id="KW-1133">Transmembrane helix</keyword>
<evidence type="ECO:0000256" key="15">
    <source>
        <dbReference type="RuleBase" id="RU003750"/>
    </source>
</evidence>
<dbReference type="InterPro" id="IPR000462">
    <property type="entry name" value="CDP-OH_P_trans"/>
</dbReference>
<keyword evidence="8 16" id="KW-0812">Transmembrane</keyword>
<dbReference type="Proteomes" id="UP001300672">
    <property type="component" value="Chromosome"/>
</dbReference>
<dbReference type="InterPro" id="IPR048254">
    <property type="entry name" value="CDP_ALCOHOL_P_TRANSF_CS"/>
</dbReference>
<feature type="transmembrane region" description="Helical" evidence="16">
    <location>
        <begin position="212"/>
        <end position="229"/>
    </location>
</feature>
<evidence type="ECO:0000256" key="16">
    <source>
        <dbReference type="SAM" id="Phobius"/>
    </source>
</evidence>
<dbReference type="PANTHER" id="PTHR14269">
    <property type="entry name" value="CDP-DIACYLGLYCEROL--GLYCEROL-3-PHOSPHATE 3-PHOSPHATIDYLTRANSFERASE-RELATED"/>
    <property type="match status" value="1"/>
</dbReference>
<dbReference type="GO" id="GO:0016020">
    <property type="term" value="C:membrane"/>
    <property type="evidence" value="ECO:0007669"/>
    <property type="project" value="InterPro"/>
</dbReference>
<sequence length="267" mass="29465">MPDATDTQTETPVAPAKPMSRGIYLLPNLFTTGAMFCGFYAVVAAMQNKFEVAAIAVVIAMVLDSLDGRVARLTNTQTAFGAEYDSLSDLVSFGVAPSLIMYQWSLSSLQSHGVTWGKMGWLAAFIYMACAALRLARFNTQIGKVDKRFFVGLPSPAAAAMMISMVWACQDMGLTGQQMQFPALFLTLSVGLLMVSNISYYSFKDFNPRNRVPFVAILVVVLVLALVILDPPKVLFVAFSLYTLSGPALWLWRRYRRAQRRRKGLEA</sequence>
<keyword evidence="6" id="KW-0444">Lipid biosynthesis</keyword>
<keyword evidence="13" id="KW-1208">Phospholipid metabolism</keyword>
<accession>A0AA95HB13</accession>
<protein>
    <recommendedName>
        <fullName evidence="5">CDP-diacylglycerol--serine O-phosphatidyltransferase</fullName>
        <ecNumber evidence="4">2.7.8.8</ecNumber>
    </recommendedName>
    <alternativeName>
        <fullName evidence="14">Phosphatidylserine synthase</fullName>
    </alternativeName>
</protein>
<feature type="transmembrane region" description="Helical" evidence="16">
    <location>
        <begin position="148"/>
        <end position="168"/>
    </location>
</feature>
<evidence type="ECO:0000256" key="4">
    <source>
        <dbReference type="ARBA" id="ARBA00013174"/>
    </source>
</evidence>
<dbReference type="KEGG" id="tdu:QJT80_09160"/>
<evidence type="ECO:0000256" key="6">
    <source>
        <dbReference type="ARBA" id="ARBA00022516"/>
    </source>
</evidence>
<dbReference type="GO" id="GO:0008654">
    <property type="term" value="P:phospholipid biosynthetic process"/>
    <property type="evidence" value="ECO:0007669"/>
    <property type="project" value="UniProtKB-KW"/>
</dbReference>
<name>A0AA95HB13_9GAMM</name>
<comment type="subcellular location">
    <subcellularLocation>
        <location evidence="2">Endomembrane system</location>
        <topology evidence="2">Multi-pass membrane protein</topology>
    </subcellularLocation>
</comment>
<dbReference type="GO" id="GO:0012505">
    <property type="term" value="C:endomembrane system"/>
    <property type="evidence" value="ECO:0007669"/>
    <property type="project" value="UniProtKB-SubCell"/>
</dbReference>
<reference evidence="17" key="1">
    <citation type="journal article" date="2023" name="Int. J. Mol. Sci.">
        <title>Metagenomics Revealed a New Genus 'Candidatus Thiocaldithrix dubininis' gen. nov., sp. nov. and a New Species 'Candidatus Thiothrix putei' sp. nov. in the Family Thiotrichaceae, Some Members of Which Have Traits of Both Na+- and H+-Motive Energetics.</title>
        <authorList>
            <person name="Ravin N.V."/>
            <person name="Muntyan M.S."/>
            <person name="Smolyakov D.D."/>
            <person name="Rudenko T.S."/>
            <person name="Beletsky A.V."/>
            <person name="Mardanov A.V."/>
            <person name="Grabovich M.Y."/>
        </authorList>
    </citation>
    <scope>NUCLEOTIDE SEQUENCE</scope>
    <source>
        <strain evidence="17">GKL-01</strain>
    </source>
</reference>
<feature type="transmembrane region" description="Helical" evidence="16">
    <location>
        <begin position="235"/>
        <end position="252"/>
    </location>
</feature>
<dbReference type="EMBL" id="CP124755">
    <property type="protein sequence ID" value="WGZ92378.1"/>
    <property type="molecule type" value="Genomic_DNA"/>
</dbReference>
<evidence type="ECO:0000256" key="10">
    <source>
        <dbReference type="ARBA" id="ARBA00023098"/>
    </source>
</evidence>
<dbReference type="EC" id="2.7.8.8" evidence="4"/>
<feature type="transmembrane region" description="Helical" evidence="16">
    <location>
        <begin position="49"/>
        <end position="66"/>
    </location>
</feature>
<dbReference type="PROSITE" id="PS00379">
    <property type="entry name" value="CDP_ALCOHOL_P_TRANSF"/>
    <property type="match status" value="1"/>
</dbReference>
<dbReference type="GO" id="GO:0003882">
    <property type="term" value="F:CDP-diacylglycerol-serine O-phosphatidyltransferase activity"/>
    <property type="evidence" value="ECO:0007669"/>
    <property type="project" value="UniProtKB-EC"/>
</dbReference>
<dbReference type="AlphaFoldDB" id="A0AA95HB13"/>
<evidence type="ECO:0000256" key="14">
    <source>
        <dbReference type="ARBA" id="ARBA00032361"/>
    </source>
</evidence>
<proteinExistence type="inferred from homology"/>
<keyword evidence="12" id="KW-0594">Phospholipid biosynthesis</keyword>
<keyword evidence="7 15" id="KW-0808">Transferase</keyword>
<evidence type="ECO:0000256" key="1">
    <source>
        <dbReference type="ARBA" id="ARBA00000287"/>
    </source>
</evidence>
<dbReference type="InterPro" id="IPR004533">
    <property type="entry name" value="CDP-diaglyc--ser_O-PTrfase"/>
</dbReference>
<comment type="catalytic activity">
    <reaction evidence="1">
        <text>a CDP-1,2-diacyl-sn-glycerol + L-serine = a 1,2-diacyl-sn-glycero-3-phospho-L-serine + CMP + H(+)</text>
        <dbReference type="Rhea" id="RHEA:16913"/>
        <dbReference type="ChEBI" id="CHEBI:15378"/>
        <dbReference type="ChEBI" id="CHEBI:33384"/>
        <dbReference type="ChEBI" id="CHEBI:57262"/>
        <dbReference type="ChEBI" id="CHEBI:58332"/>
        <dbReference type="ChEBI" id="CHEBI:60377"/>
        <dbReference type="EC" id="2.7.8.8"/>
    </reaction>
</comment>
<organism evidence="17">
    <name type="scientific">Candidatus Thiocaldithrix dubininis</name>
    <dbReference type="NCBI Taxonomy" id="3080823"/>
    <lineage>
        <taxon>Bacteria</taxon>
        <taxon>Pseudomonadati</taxon>
        <taxon>Pseudomonadota</taxon>
        <taxon>Gammaproteobacteria</taxon>
        <taxon>Thiotrichales</taxon>
        <taxon>Thiotrichaceae</taxon>
        <taxon>Candidatus Thiocaldithrix</taxon>
    </lineage>
</organism>
<evidence type="ECO:0000256" key="11">
    <source>
        <dbReference type="ARBA" id="ARBA00023136"/>
    </source>
</evidence>
<gene>
    <name evidence="17" type="primary">pssA</name>
    <name evidence="17" type="ORF">QJT80_09160</name>
</gene>
<evidence type="ECO:0000256" key="13">
    <source>
        <dbReference type="ARBA" id="ARBA00023264"/>
    </source>
</evidence>
<comment type="similarity">
    <text evidence="3 15">Belongs to the CDP-alcohol phosphatidyltransferase class-I family.</text>
</comment>
<keyword evidence="10" id="KW-0443">Lipid metabolism</keyword>
<evidence type="ECO:0000256" key="5">
    <source>
        <dbReference type="ARBA" id="ARBA00017171"/>
    </source>
</evidence>
<evidence type="ECO:0000256" key="2">
    <source>
        <dbReference type="ARBA" id="ARBA00004127"/>
    </source>
</evidence>